<dbReference type="GO" id="GO:0000447">
    <property type="term" value="P:endonucleolytic cleavage in ITS1 to separate SSU-rRNA from 5.8S rRNA and LSU-rRNA from tricistronic rRNA transcript (SSU-rRNA, 5.8S rRNA, LSU-rRNA)"/>
    <property type="evidence" value="ECO:0007669"/>
    <property type="project" value="TreeGrafter"/>
</dbReference>
<feature type="compositionally biased region" description="Basic and acidic residues" evidence="2">
    <location>
        <begin position="320"/>
        <end position="350"/>
    </location>
</feature>
<evidence type="ECO:0000259" key="3">
    <source>
        <dbReference type="Pfam" id="PF12936"/>
    </source>
</evidence>
<evidence type="ECO:0000313" key="5">
    <source>
        <dbReference type="Proteomes" id="UP001305647"/>
    </source>
</evidence>
<protein>
    <recommendedName>
        <fullName evidence="3">Kri1-like C-terminal domain-containing protein</fullName>
    </recommendedName>
</protein>
<dbReference type="GO" id="GO:0030686">
    <property type="term" value="C:90S preribosome"/>
    <property type="evidence" value="ECO:0007669"/>
    <property type="project" value="TreeGrafter"/>
</dbReference>
<proteinExistence type="inferred from homology"/>
<gene>
    <name evidence="4" type="ORF">N658DRAFT_491317</name>
</gene>
<feature type="compositionally biased region" description="Acidic residues" evidence="2">
    <location>
        <begin position="82"/>
        <end position="101"/>
    </location>
</feature>
<feature type="region of interest" description="Disordered" evidence="2">
    <location>
        <begin position="1"/>
        <end position="101"/>
    </location>
</feature>
<feature type="compositionally biased region" description="Acidic residues" evidence="2">
    <location>
        <begin position="416"/>
        <end position="427"/>
    </location>
</feature>
<feature type="compositionally biased region" description="Basic and acidic residues" evidence="2">
    <location>
        <begin position="491"/>
        <end position="514"/>
    </location>
</feature>
<dbReference type="EMBL" id="MU863624">
    <property type="protein sequence ID" value="KAK4106684.1"/>
    <property type="molecule type" value="Genomic_DNA"/>
</dbReference>
<evidence type="ECO:0000256" key="1">
    <source>
        <dbReference type="ARBA" id="ARBA00007473"/>
    </source>
</evidence>
<dbReference type="Proteomes" id="UP001305647">
    <property type="component" value="Unassembled WGS sequence"/>
</dbReference>
<feature type="region of interest" description="Disordered" evidence="2">
    <location>
        <begin position="531"/>
        <end position="562"/>
    </location>
</feature>
<feature type="region of interest" description="Disordered" evidence="2">
    <location>
        <begin position="414"/>
        <end position="447"/>
    </location>
</feature>
<keyword evidence="5" id="KW-1185">Reference proteome</keyword>
<organism evidence="4 5">
    <name type="scientific">Parathielavia hyrcaniae</name>
    <dbReference type="NCBI Taxonomy" id="113614"/>
    <lineage>
        <taxon>Eukaryota</taxon>
        <taxon>Fungi</taxon>
        <taxon>Dikarya</taxon>
        <taxon>Ascomycota</taxon>
        <taxon>Pezizomycotina</taxon>
        <taxon>Sordariomycetes</taxon>
        <taxon>Sordariomycetidae</taxon>
        <taxon>Sordariales</taxon>
        <taxon>Chaetomiaceae</taxon>
        <taxon>Parathielavia</taxon>
    </lineage>
</organism>
<dbReference type="InterPro" id="IPR024626">
    <property type="entry name" value="Kri1-like_C"/>
</dbReference>
<comment type="caution">
    <text evidence="4">The sequence shown here is derived from an EMBL/GenBank/DDBJ whole genome shotgun (WGS) entry which is preliminary data.</text>
</comment>
<name>A0AAN6QDB3_9PEZI</name>
<accession>A0AAN6QDB3</accession>
<reference evidence="4" key="1">
    <citation type="journal article" date="2023" name="Mol. Phylogenet. Evol.">
        <title>Genome-scale phylogeny and comparative genomics of the fungal order Sordariales.</title>
        <authorList>
            <person name="Hensen N."/>
            <person name="Bonometti L."/>
            <person name="Westerberg I."/>
            <person name="Brannstrom I.O."/>
            <person name="Guillou S."/>
            <person name="Cros-Aarteil S."/>
            <person name="Calhoun S."/>
            <person name="Haridas S."/>
            <person name="Kuo A."/>
            <person name="Mondo S."/>
            <person name="Pangilinan J."/>
            <person name="Riley R."/>
            <person name="LaButti K."/>
            <person name="Andreopoulos B."/>
            <person name="Lipzen A."/>
            <person name="Chen C."/>
            <person name="Yan M."/>
            <person name="Daum C."/>
            <person name="Ng V."/>
            <person name="Clum A."/>
            <person name="Steindorff A."/>
            <person name="Ohm R.A."/>
            <person name="Martin F."/>
            <person name="Silar P."/>
            <person name="Natvig D.O."/>
            <person name="Lalanne C."/>
            <person name="Gautier V."/>
            <person name="Ament-Velasquez S.L."/>
            <person name="Kruys A."/>
            <person name="Hutchinson M.I."/>
            <person name="Powell A.J."/>
            <person name="Barry K."/>
            <person name="Miller A.N."/>
            <person name="Grigoriev I.V."/>
            <person name="Debuchy R."/>
            <person name="Gladieux P."/>
            <person name="Hiltunen Thoren M."/>
            <person name="Johannesson H."/>
        </authorList>
    </citation>
    <scope>NUCLEOTIDE SEQUENCE</scope>
    <source>
        <strain evidence="4">CBS 757.83</strain>
    </source>
</reference>
<reference evidence="4" key="2">
    <citation type="submission" date="2023-05" db="EMBL/GenBank/DDBJ databases">
        <authorList>
            <consortium name="Lawrence Berkeley National Laboratory"/>
            <person name="Steindorff A."/>
            <person name="Hensen N."/>
            <person name="Bonometti L."/>
            <person name="Westerberg I."/>
            <person name="Brannstrom I.O."/>
            <person name="Guillou S."/>
            <person name="Cros-Aarteil S."/>
            <person name="Calhoun S."/>
            <person name="Haridas S."/>
            <person name="Kuo A."/>
            <person name="Mondo S."/>
            <person name="Pangilinan J."/>
            <person name="Riley R."/>
            <person name="Labutti K."/>
            <person name="Andreopoulos B."/>
            <person name="Lipzen A."/>
            <person name="Chen C."/>
            <person name="Yanf M."/>
            <person name="Daum C."/>
            <person name="Ng V."/>
            <person name="Clum A."/>
            <person name="Ohm R."/>
            <person name="Martin F."/>
            <person name="Silar P."/>
            <person name="Natvig D."/>
            <person name="Lalanne C."/>
            <person name="Gautier V."/>
            <person name="Ament-Velasquez S.L."/>
            <person name="Kruys A."/>
            <person name="Hutchinson M.I."/>
            <person name="Powell A.J."/>
            <person name="Barry K."/>
            <person name="Miller A.N."/>
            <person name="Grigoriev I.V."/>
            <person name="Debuchy R."/>
            <person name="Gladieux P."/>
            <person name="Thoren M.H."/>
            <person name="Johannesson H."/>
        </authorList>
    </citation>
    <scope>NUCLEOTIDE SEQUENCE</scope>
    <source>
        <strain evidence="4">CBS 757.83</strain>
    </source>
</reference>
<dbReference type="Pfam" id="PF12936">
    <property type="entry name" value="Kri1_C"/>
    <property type="match status" value="1"/>
</dbReference>
<feature type="compositionally biased region" description="Basic residues" evidence="2">
    <location>
        <begin position="691"/>
        <end position="702"/>
    </location>
</feature>
<dbReference type="Pfam" id="PF05178">
    <property type="entry name" value="Kri1"/>
    <property type="match status" value="1"/>
</dbReference>
<feature type="compositionally biased region" description="Acidic residues" evidence="2">
    <location>
        <begin position="481"/>
        <end position="490"/>
    </location>
</feature>
<feature type="region of interest" description="Disordered" evidence="2">
    <location>
        <begin position="630"/>
        <end position="708"/>
    </location>
</feature>
<dbReference type="PANTHER" id="PTHR14490">
    <property type="entry name" value="ZINC FINGER, ZZ TYPE"/>
    <property type="match status" value="1"/>
</dbReference>
<feature type="region of interest" description="Disordered" evidence="2">
    <location>
        <begin position="318"/>
        <end position="350"/>
    </location>
</feature>
<feature type="compositionally biased region" description="Low complexity" evidence="2">
    <location>
        <begin position="646"/>
        <end position="656"/>
    </location>
</feature>
<evidence type="ECO:0000256" key="2">
    <source>
        <dbReference type="SAM" id="MobiDB-lite"/>
    </source>
</evidence>
<evidence type="ECO:0000313" key="4">
    <source>
        <dbReference type="EMBL" id="KAK4106684.1"/>
    </source>
</evidence>
<dbReference type="GO" id="GO:0005730">
    <property type="term" value="C:nucleolus"/>
    <property type="evidence" value="ECO:0007669"/>
    <property type="project" value="TreeGrafter"/>
</dbReference>
<feature type="domain" description="Kri1-like C-terminal" evidence="3">
    <location>
        <begin position="522"/>
        <end position="620"/>
    </location>
</feature>
<comment type="similarity">
    <text evidence="1">Belongs to the KRI1 family.</text>
</comment>
<sequence length="708" mass="79089">MAPAPAKGVQRAPQGDKSASKKALFDDSASSSSDDDQEDGGATLAPSAELKINEEYARRFEHNKKREELHRLQEKYKPGAGGDEESESSSEDEPEDDEAALITEDLDAEISATLQAIKNKDPRIYDKDAVFYTPFDATAEKPKKEDKPLFLRDYHRERYLSGDVGADDDSAAAVSVPRTFAQEQDDIKQSILSEINAATAADEEEWSDDDAFIKPVKKDDAPTETGIHPSRAAHITLTELDVATADKDPEDYLSKFMASKAWAPEGAGSNWQAFESDDGEDADDIADEFEHAYNMRFEDPDKSNEFLKTYSRNMAAARSARKEELTGRKKQRALEKERKEAEEKEREMERARLRRLKIDEASERLAKIKQAAGISGKALTDEEWLKFLDDAWDDDKWEEEMKKRFNDEYYAQADDMFMDEDEDEDDHESGTNKQKKKPKKPKWDDDIDIKDIISDFDDEFVKPNITLSDEDLAQDQQASEQQEDEPSDTDSDSRPTKKRKTTADLKKDRLAAKRQARAELAKIEALVDRKIEIENPRALQSSSKSTTSGGGGGGGFRYRETSPNSFGLTARDILLAPSDAALNEFAGLKKLATFRDAEKKRKDKKRLGKKARLRQWRRETFGRDYEQDGPTFGFEALLKDGGDAKAGGSASASASGSGSGSGRKREEKNPNRVPVPVVAGGEGGIVEGERKKKRKRSKKGKKSVNAEA</sequence>
<dbReference type="InterPro" id="IPR018034">
    <property type="entry name" value="Kri1"/>
</dbReference>
<feature type="compositionally biased region" description="Basic and acidic residues" evidence="2">
    <location>
        <begin position="51"/>
        <end position="77"/>
    </location>
</feature>
<feature type="region of interest" description="Disordered" evidence="2">
    <location>
        <begin position="464"/>
        <end position="514"/>
    </location>
</feature>
<dbReference type="AlphaFoldDB" id="A0AAN6QDB3"/>
<dbReference type="PANTHER" id="PTHR14490:SF5">
    <property type="entry name" value="PROTEIN KRI1 HOMOLOG"/>
    <property type="match status" value="1"/>
</dbReference>